<evidence type="ECO:0000313" key="3">
    <source>
        <dbReference type="Proteomes" id="UP000821837"/>
    </source>
</evidence>
<reference evidence="2" key="2">
    <citation type="submission" date="2021-09" db="EMBL/GenBank/DDBJ databases">
        <authorList>
            <person name="Jia N."/>
            <person name="Wang J."/>
            <person name="Shi W."/>
            <person name="Du L."/>
            <person name="Sun Y."/>
            <person name="Zhan W."/>
            <person name="Jiang J."/>
            <person name="Wang Q."/>
            <person name="Zhang B."/>
            <person name="Ji P."/>
            <person name="Sakyi L.B."/>
            <person name="Cui X."/>
            <person name="Yuan T."/>
            <person name="Jiang B."/>
            <person name="Yang W."/>
            <person name="Lam T.T.-Y."/>
            <person name="Chang Q."/>
            <person name="Ding S."/>
            <person name="Wang X."/>
            <person name="Zhu J."/>
            <person name="Ruan X."/>
            <person name="Zhao L."/>
            <person name="Wei J."/>
            <person name="Que T."/>
            <person name="Du C."/>
            <person name="Cheng J."/>
            <person name="Dai P."/>
            <person name="Han X."/>
            <person name="Huang E."/>
            <person name="Gao Y."/>
            <person name="Liu J."/>
            <person name="Shao H."/>
            <person name="Ye R."/>
            <person name="Li L."/>
            <person name="Wei W."/>
            <person name="Wang X."/>
            <person name="Wang C."/>
            <person name="Huo Q."/>
            <person name="Li W."/>
            <person name="Guo W."/>
            <person name="Chen H."/>
            <person name="Chen S."/>
            <person name="Zhou L."/>
            <person name="Zhou L."/>
            <person name="Ni X."/>
            <person name="Tian J."/>
            <person name="Zhou Y."/>
            <person name="Sheng Y."/>
            <person name="Liu T."/>
            <person name="Pan Y."/>
            <person name="Xia L."/>
            <person name="Li J."/>
            <person name="Zhao F."/>
            <person name="Cao W."/>
        </authorList>
    </citation>
    <scope>NUCLEOTIDE SEQUENCE</scope>
    <source>
        <strain evidence="2">Rsan-2018</strain>
        <tissue evidence="2">Larvae</tissue>
    </source>
</reference>
<dbReference type="Proteomes" id="UP000821837">
    <property type="component" value="Unassembled WGS sequence"/>
</dbReference>
<dbReference type="AlphaFoldDB" id="A0A9D4SM80"/>
<evidence type="ECO:0000256" key="1">
    <source>
        <dbReference type="SAM" id="MobiDB-lite"/>
    </source>
</evidence>
<evidence type="ECO:0000313" key="2">
    <source>
        <dbReference type="EMBL" id="KAH7931569.1"/>
    </source>
</evidence>
<gene>
    <name evidence="2" type="ORF">HPB52_025568</name>
</gene>
<reference evidence="2" key="1">
    <citation type="journal article" date="2020" name="Cell">
        <title>Large-Scale Comparative Analyses of Tick Genomes Elucidate Their Genetic Diversity and Vector Capacities.</title>
        <authorList>
            <consortium name="Tick Genome and Microbiome Consortium (TIGMIC)"/>
            <person name="Jia N."/>
            <person name="Wang J."/>
            <person name="Shi W."/>
            <person name="Du L."/>
            <person name="Sun Y."/>
            <person name="Zhan W."/>
            <person name="Jiang J.F."/>
            <person name="Wang Q."/>
            <person name="Zhang B."/>
            <person name="Ji P."/>
            <person name="Bell-Sakyi L."/>
            <person name="Cui X.M."/>
            <person name="Yuan T.T."/>
            <person name="Jiang B.G."/>
            <person name="Yang W.F."/>
            <person name="Lam T.T."/>
            <person name="Chang Q.C."/>
            <person name="Ding S.J."/>
            <person name="Wang X.J."/>
            <person name="Zhu J.G."/>
            <person name="Ruan X.D."/>
            <person name="Zhao L."/>
            <person name="Wei J.T."/>
            <person name="Ye R.Z."/>
            <person name="Que T.C."/>
            <person name="Du C.H."/>
            <person name="Zhou Y.H."/>
            <person name="Cheng J.X."/>
            <person name="Dai P.F."/>
            <person name="Guo W.B."/>
            <person name="Han X.H."/>
            <person name="Huang E.J."/>
            <person name="Li L.F."/>
            <person name="Wei W."/>
            <person name="Gao Y.C."/>
            <person name="Liu J.Z."/>
            <person name="Shao H.Z."/>
            <person name="Wang X."/>
            <person name="Wang C.C."/>
            <person name="Yang T.C."/>
            <person name="Huo Q.B."/>
            <person name="Li W."/>
            <person name="Chen H.Y."/>
            <person name="Chen S.E."/>
            <person name="Zhou L.G."/>
            <person name="Ni X.B."/>
            <person name="Tian J.H."/>
            <person name="Sheng Y."/>
            <person name="Liu T."/>
            <person name="Pan Y.S."/>
            <person name="Xia L.Y."/>
            <person name="Li J."/>
            <person name="Zhao F."/>
            <person name="Cao W.C."/>
        </authorList>
    </citation>
    <scope>NUCLEOTIDE SEQUENCE</scope>
    <source>
        <strain evidence="2">Rsan-2018</strain>
    </source>
</reference>
<feature type="compositionally biased region" description="Low complexity" evidence="1">
    <location>
        <begin position="1"/>
        <end position="10"/>
    </location>
</feature>
<feature type="region of interest" description="Disordered" evidence="1">
    <location>
        <begin position="1"/>
        <end position="68"/>
    </location>
</feature>
<comment type="caution">
    <text evidence="2">The sequence shown here is derived from an EMBL/GenBank/DDBJ whole genome shotgun (WGS) entry which is preliminary data.</text>
</comment>
<accession>A0A9D4SM80</accession>
<protein>
    <submittedName>
        <fullName evidence="2">Uncharacterized protein</fullName>
    </submittedName>
</protein>
<keyword evidence="3" id="KW-1185">Reference proteome</keyword>
<sequence>MTSGRPSSPSRESHPRSTAGSCEENPATTTAVETSTVLVSPRHNLANATSIPDLATPQTATSPHSGVHPLNATSLGTMVTAAEPYAFPNVFVSVEAVTGGKSAQGEPGDKSSGPVAPLSVDTVQKAVMQDPSRDGATTADVPKDPRGIPVMSAASTARPPMGLPGASNRPTAMQPPMGSAKSQQSRASSHKSVKHAVSRQLDESYHEIVLLIAHSVFKESTVLGEPEQPALSPELTAGKVFLAICYMTCTTPGYTNPMAADCKRERNSAYFAEAYECPKGSRINPEGKRCFFD</sequence>
<proteinExistence type="predicted"/>
<feature type="compositionally biased region" description="Polar residues" evidence="1">
    <location>
        <begin position="46"/>
        <end position="64"/>
    </location>
</feature>
<feature type="compositionally biased region" description="Polar residues" evidence="1">
    <location>
        <begin position="26"/>
        <end position="38"/>
    </location>
</feature>
<organism evidence="2 3">
    <name type="scientific">Rhipicephalus sanguineus</name>
    <name type="common">Brown dog tick</name>
    <name type="synonym">Ixodes sanguineus</name>
    <dbReference type="NCBI Taxonomy" id="34632"/>
    <lineage>
        <taxon>Eukaryota</taxon>
        <taxon>Metazoa</taxon>
        <taxon>Ecdysozoa</taxon>
        <taxon>Arthropoda</taxon>
        <taxon>Chelicerata</taxon>
        <taxon>Arachnida</taxon>
        <taxon>Acari</taxon>
        <taxon>Parasitiformes</taxon>
        <taxon>Ixodida</taxon>
        <taxon>Ixodoidea</taxon>
        <taxon>Ixodidae</taxon>
        <taxon>Rhipicephalinae</taxon>
        <taxon>Rhipicephalus</taxon>
        <taxon>Rhipicephalus</taxon>
    </lineage>
</organism>
<dbReference type="EMBL" id="JABSTV010002190">
    <property type="protein sequence ID" value="KAH7931569.1"/>
    <property type="molecule type" value="Genomic_DNA"/>
</dbReference>
<feature type="region of interest" description="Disordered" evidence="1">
    <location>
        <begin position="128"/>
        <end position="189"/>
    </location>
</feature>
<name>A0A9D4SM80_RHISA</name>